<dbReference type="EMBL" id="MU001503">
    <property type="protein sequence ID" value="KAF2443153.1"/>
    <property type="molecule type" value="Genomic_DNA"/>
</dbReference>
<protein>
    <submittedName>
        <fullName evidence="1">Uncharacterized protein</fullName>
    </submittedName>
</protein>
<sequence length="167" mass="16939">MPTAVAAARLILTPPGPHTSPAHVARAVPIPPGQNAAEDAGPVASDWAGPLPFSALPTRLSVPVPRRLRARPCRPRPALWLFPTPAPATTGAAAGSCVCSGFPSQSRRVSESRASLRSLSSLPAPSRPSLLSQRAAVHGAPVAPTPPLLCALCLPPAGAPWTSAVSA</sequence>
<name>A0A9P4UBB5_9PLEO</name>
<organism evidence="1 2">
    <name type="scientific">Karstenula rhodostoma CBS 690.94</name>
    <dbReference type="NCBI Taxonomy" id="1392251"/>
    <lineage>
        <taxon>Eukaryota</taxon>
        <taxon>Fungi</taxon>
        <taxon>Dikarya</taxon>
        <taxon>Ascomycota</taxon>
        <taxon>Pezizomycotina</taxon>
        <taxon>Dothideomycetes</taxon>
        <taxon>Pleosporomycetidae</taxon>
        <taxon>Pleosporales</taxon>
        <taxon>Massarineae</taxon>
        <taxon>Didymosphaeriaceae</taxon>
        <taxon>Karstenula</taxon>
    </lineage>
</organism>
<dbReference type="Proteomes" id="UP000799764">
    <property type="component" value="Unassembled WGS sequence"/>
</dbReference>
<evidence type="ECO:0000313" key="1">
    <source>
        <dbReference type="EMBL" id="KAF2443153.1"/>
    </source>
</evidence>
<gene>
    <name evidence="1" type="ORF">P171DRAFT_56343</name>
</gene>
<accession>A0A9P4UBB5</accession>
<dbReference type="AlphaFoldDB" id="A0A9P4UBB5"/>
<keyword evidence="2" id="KW-1185">Reference proteome</keyword>
<reference evidence="1" key="1">
    <citation type="journal article" date="2020" name="Stud. Mycol.">
        <title>101 Dothideomycetes genomes: a test case for predicting lifestyles and emergence of pathogens.</title>
        <authorList>
            <person name="Haridas S."/>
            <person name="Albert R."/>
            <person name="Binder M."/>
            <person name="Bloem J."/>
            <person name="Labutti K."/>
            <person name="Salamov A."/>
            <person name="Andreopoulos B."/>
            <person name="Baker S."/>
            <person name="Barry K."/>
            <person name="Bills G."/>
            <person name="Bluhm B."/>
            <person name="Cannon C."/>
            <person name="Castanera R."/>
            <person name="Culley D."/>
            <person name="Daum C."/>
            <person name="Ezra D."/>
            <person name="Gonzalez J."/>
            <person name="Henrissat B."/>
            <person name="Kuo A."/>
            <person name="Liang C."/>
            <person name="Lipzen A."/>
            <person name="Lutzoni F."/>
            <person name="Magnuson J."/>
            <person name="Mondo S."/>
            <person name="Nolan M."/>
            <person name="Ohm R."/>
            <person name="Pangilinan J."/>
            <person name="Park H.-J."/>
            <person name="Ramirez L."/>
            <person name="Alfaro M."/>
            <person name="Sun H."/>
            <person name="Tritt A."/>
            <person name="Yoshinaga Y."/>
            <person name="Zwiers L.-H."/>
            <person name="Turgeon B."/>
            <person name="Goodwin S."/>
            <person name="Spatafora J."/>
            <person name="Crous P."/>
            <person name="Grigoriev I."/>
        </authorList>
    </citation>
    <scope>NUCLEOTIDE SEQUENCE</scope>
    <source>
        <strain evidence="1">CBS 690.94</strain>
    </source>
</reference>
<proteinExistence type="predicted"/>
<comment type="caution">
    <text evidence="1">The sequence shown here is derived from an EMBL/GenBank/DDBJ whole genome shotgun (WGS) entry which is preliminary data.</text>
</comment>
<evidence type="ECO:0000313" key="2">
    <source>
        <dbReference type="Proteomes" id="UP000799764"/>
    </source>
</evidence>